<dbReference type="RefSeq" id="WP_380930179.1">
    <property type="nucleotide sequence ID" value="NZ_JBHUGS010000003.1"/>
</dbReference>
<accession>A0ABW4U0X3</accession>
<feature type="chain" id="PRO_5045104316" evidence="1">
    <location>
        <begin position="23"/>
        <end position="357"/>
    </location>
</feature>
<comment type="caution">
    <text evidence="3">The sequence shown here is derived from an EMBL/GenBank/DDBJ whole genome shotgun (WGS) entry which is preliminary data.</text>
</comment>
<sequence length="357" mass="37730">MVSVKAVIIALCAVALSAAAPAPPADPALDRALAAFDRDEHPDLRGVVVLRDGRVVAERYYNGEAAGNLHDVRSAGKSVTALLVGIAIDRGTIYNVTDAVATYWPEAKGSAIGDVAIRDVLTMRSGLAAFDEGAASPGNEDKLDAAPDPLAFLRSIPRDDPPGSRYRYNSATAYAAGVVVAKATGRSMADFARTSLFDPLGIRGWAWASDAAGYTKGQGNLSLTTRDFATIGELVRGGGLYRGRRIVSAGWIRDALAPKVTISDSDPYADGYGYFWYSKVLQIAGAPVPVSFASGNGGNKIYVVPGRHMVVAITSSAYGRGYGQRRSEAILKAILSADRRRRGNPLMCSDTVISCRN</sequence>
<dbReference type="GO" id="GO:0016787">
    <property type="term" value="F:hydrolase activity"/>
    <property type="evidence" value="ECO:0007669"/>
    <property type="project" value="UniProtKB-KW"/>
</dbReference>
<keyword evidence="1" id="KW-0732">Signal</keyword>
<dbReference type="PANTHER" id="PTHR43283:SF7">
    <property type="entry name" value="BETA-LACTAMASE-RELATED DOMAIN-CONTAINING PROTEIN"/>
    <property type="match status" value="1"/>
</dbReference>
<keyword evidence="4" id="KW-1185">Reference proteome</keyword>
<gene>
    <name evidence="3" type="ORF">ACFSGX_11925</name>
</gene>
<keyword evidence="3" id="KW-0378">Hydrolase</keyword>
<reference evidence="4" key="1">
    <citation type="journal article" date="2019" name="Int. J. Syst. Evol. Microbiol.">
        <title>The Global Catalogue of Microorganisms (GCM) 10K type strain sequencing project: providing services to taxonomists for standard genome sequencing and annotation.</title>
        <authorList>
            <consortium name="The Broad Institute Genomics Platform"/>
            <consortium name="The Broad Institute Genome Sequencing Center for Infectious Disease"/>
            <person name="Wu L."/>
            <person name="Ma J."/>
        </authorList>
    </citation>
    <scope>NUCLEOTIDE SEQUENCE [LARGE SCALE GENOMIC DNA]</scope>
    <source>
        <strain evidence="4">CGMCC 1.12702</strain>
    </source>
</reference>
<proteinExistence type="predicted"/>
<feature type="signal peptide" evidence="1">
    <location>
        <begin position="1"/>
        <end position="22"/>
    </location>
</feature>
<dbReference type="PANTHER" id="PTHR43283">
    <property type="entry name" value="BETA-LACTAMASE-RELATED"/>
    <property type="match status" value="1"/>
</dbReference>
<evidence type="ECO:0000313" key="3">
    <source>
        <dbReference type="EMBL" id="MFD1951472.1"/>
    </source>
</evidence>
<dbReference type="Gene3D" id="3.40.710.10">
    <property type="entry name" value="DD-peptidase/beta-lactamase superfamily"/>
    <property type="match status" value="1"/>
</dbReference>
<evidence type="ECO:0000259" key="2">
    <source>
        <dbReference type="Pfam" id="PF00144"/>
    </source>
</evidence>
<protein>
    <submittedName>
        <fullName evidence="3">Serine hydrolase domain-containing protein</fullName>
        <ecNumber evidence="3">3.-.-.-</ecNumber>
    </submittedName>
</protein>
<dbReference type="Proteomes" id="UP001597400">
    <property type="component" value="Unassembled WGS sequence"/>
</dbReference>
<name>A0ABW4U0X3_9SPHN</name>
<dbReference type="InterPro" id="IPR001466">
    <property type="entry name" value="Beta-lactam-related"/>
</dbReference>
<dbReference type="InterPro" id="IPR050789">
    <property type="entry name" value="Diverse_Enzym_Activities"/>
</dbReference>
<dbReference type="InterPro" id="IPR012338">
    <property type="entry name" value="Beta-lactam/transpept-like"/>
</dbReference>
<feature type="domain" description="Beta-lactamase-related" evidence="2">
    <location>
        <begin position="47"/>
        <end position="332"/>
    </location>
</feature>
<dbReference type="EMBL" id="JBHUGS010000003">
    <property type="protein sequence ID" value="MFD1951472.1"/>
    <property type="molecule type" value="Genomic_DNA"/>
</dbReference>
<organism evidence="3 4">
    <name type="scientific">Sphingomonas arantia</name>
    <dbReference type="NCBI Taxonomy" id="1460676"/>
    <lineage>
        <taxon>Bacteria</taxon>
        <taxon>Pseudomonadati</taxon>
        <taxon>Pseudomonadota</taxon>
        <taxon>Alphaproteobacteria</taxon>
        <taxon>Sphingomonadales</taxon>
        <taxon>Sphingomonadaceae</taxon>
        <taxon>Sphingomonas</taxon>
    </lineage>
</organism>
<evidence type="ECO:0000313" key="4">
    <source>
        <dbReference type="Proteomes" id="UP001597400"/>
    </source>
</evidence>
<dbReference type="Pfam" id="PF00144">
    <property type="entry name" value="Beta-lactamase"/>
    <property type="match status" value="1"/>
</dbReference>
<dbReference type="SUPFAM" id="SSF56601">
    <property type="entry name" value="beta-lactamase/transpeptidase-like"/>
    <property type="match status" value="1"/>
</dbReference>
<evidence type="ECO:0000256" key="1">
    <source>
        <dbReference type="SAM" id="SignalP"/>
    </source>
</evidence>
<dbReference type="EC" id="3.-.-.-" evidence="3"/>